<dbReference type="AlphaFoldDB" id="A0A511Z806"/>
<keyword evidence="6" id="KW-0175">Coiled coil</keyword>
<dbReference type="InterPro" id="IPR006118">
    <property type="entry name" value="Recombinase_CS"/>
</dbReference>
<dbReference type="PROSITE" id="PS51736">
    <property type="entry name" value="RECOMBINASES_3"/>
    <property type="match status" value="1"/>
</dbReference>
<evidence type="ECO:0000313" key="9">
    <source>
        <dbReference type="EMBL" id="GEN83582.1"/>
    </source>
</evidence>
<gene>
    <name evidence="9" type="ORF">SLU01_18940</name>
</gene>
<evidence type="ECO:0000313" key="10">
    <source>
        <dbReference type="Proteomes" id="UP000321901"/>
    </source>
</evidence>
<dbReference type="CDD" id="cd00338">
    <property type="entry name" value="Ser_Recombinase"/>
    <property type="match status" value="1"/>
</dbReference>
<feature type="domain" description="Recombinase" evidence="8">
    <location>
        <begin position="157"/>
        <end position="266"/>
    </location>
</feature>
<comment type="caution">
    <text evidence="9">The sequence shown here is derived from an EMBL/GenBank/DDBJ whole genome shotgun (WGS) entry which is preliminary data.</text>
</comment>
<dbReference type="SUPFAM" id="SSF53041">
    <property type="entry name" value="Resolvase-like"/>
    <property type="match status" value="1"/>
</dbReference>
<dbReference type="GO" id="GO:0003677">
    <property type="term" value="F:DNA binding"/>
    <property type="evidence" value="ECO:0007669"/>
    <property type="project" value="UniProtKB-KW"/>
</dbReference>
<dbReference type="PANTHER" id="PTHR30461:SF23">
    <property type="entry name" value="DNA RECOMBINASE-RELATED"/>
    <property type="match status" value="1"/>
</dbReference>
<dbReference type="InterPro" id="IPR050639">
    <property type="entry name" value="SSR_resolvase"/>
</dbReference>
<dbReference type="GO" id="GO:0000150">
    <property type="term" value="F:DNA strand exchange activity"/>
    <property type="evidence" value="ECO:0007669"/>
    <property type="project" value="InterPro"/>
</dbReference>
<organism evidence="9 10">
    <name type="scientific">Sporosarcina luteola</name>
    <dbReference type="NCBI Taxonomy" id="582850"/>
    <lineage>
        <taxon>Bacteria</taxon>
        <taxon>Bacillati</taxon>
        <taxon>Bacillota</taxon>
        <taxon>Bacilli</taxon>
        <taxon>Bacillales</taxon>
        <taxon>Caryophanaceae</taxon>
        <taxon>Sporosarcina</taxon>
    </lineage>
</organism>
<evidence type="ECO:0000256" key="3">
    <source>
        <dbReference type="ARBA" id="ARBA00023172"/>
    </source>
</evidence>
<dbReference type="InterPro" id="IPR006119">
    <property type="entry name" value="Resolv_N"/>
</dbReference>
<dbReference type="PROSITE" id="PS00397">
    <property type="entry name" value="RECOMBINASES_1"/>
    <property type="match status" value="1"/>
</dbReference>
<accession>A0A511Z806</accession>
<dbReference type="PANTHER" id="PTHR30461">
    <property type="entry name" value="DNA-INVERTASE FROM LAMBDOID PROPHAGE"/>
    <property type="match status" value="1"/>
</dbReference>
<dbReference type="InterPro" id="IPR011109">
    <property type="entry name" value="DNA_bind_recombinase_dom"/>
</dbReference>
<dbReference type="Gene3D" id="3.40.50.1390">
    <property type="entry name" value="Resolvase, N-terminal catalytic domain"/>
    <property type="match status" value="1"/>
</dbReference>
<dbReference type="Pfam" id="PF07508">
    <property type="entry name" value="Recombinase"/>
    <property type="match status" value="1"/>
</dbReference>
<evidence type="ECO:0000256" key="1">
    <source>
        <dbReference type="ARBA" id="ARBA00022908"/>
    </source>
</evidence>
<evidence type="ECO:0000256" key="2">
    <source>
        <dbReference type="ARBA" id="ARBA00023125"/>
    </source>
</evidence>
<protein>
    <recommendedName>
        <fullName evidence="11">Serine recombinase</fullName>
    </recommendedName>
</protein>
<evidence type="ECO:0008006" key="11">
    <source>
        <dbReference type="Google" id="ProtNLM"/>
    </source>
</evidence>
<keyword evidence="10" id="KW-1185">Reference proteome</keyword>
<dbReference type="InterPro" id="IPR036162">
    <property type="entry name" value="Resolvase-like_N_sf"/>
</dbReference>
<dbReference type="Pfam" id="PF00239">
    <property type="entry name" value="Resolvase"/>
    <property type="match status" value="1"/>
</dbReference>
<evidence type="ECO:0000256" key="6">
    <source>
        <dbReference type="SAM" id="Coils"/>
    </source>
</evidence>
<evidence type="ECO:0000259" key="7">
    <source>
        <dbReference type="PROSITE" id="PS51736"/>
    </source>
</evidence>
<name>A0A511Z806_9BACL</name>
<keyword evidence="3" id="KW-0233">DNA recombination</keyword>
<feature type="active site" description="O-(5'-phospho-DNA)-serine intermediate" evidence="4 5">
    <location>
        <position position="10"/>
    </location>
</feature>
<reference evidence="9 10" key="1">
    <citation type="submission" date="2019-07" db="EMBL/GenBank/DDBJ databases">
        <title>Whole genome shotgun sequence of Sporosarcina luteola NBRC 105378.</title>
        <authorList>
            <person name="Hosoyama A."/>
            <person name="Uohara A."/>
            <person name="Ohji S."/>
            <person name="Ichikawa N."/>
        </authorList>
    </citation>
    <scope>NUCLEOTIDE SEQUENCE [LARGE SCALE GENOMIC DNA]</scope>
    <source>
        <strain evidence="9 10">NBRC 105378</strain>
    </source>
</reference>
<dbReference type="GO" id="GO:0015074">
    <property type="term" value="P:DNA integration"/>
    <property type="evidence" value="ECO:0007669"/>
    <property type="project" value="UniProtKB-KW"/>
</dbReference>
<dbReference type="Gene3D" id="3.90.1750.20">
    <property type="entry name" value="Putative Large Serine Recombinase, Chain B, Domain 2"/>
    <property type="match status" value="1"/>
</dbReference>
<evidence type="ECO:0000256" key="4">
    <source>
        <dbReference type="PIRSR" id="PIRSR606118-50"/>
    </source>
</evidence>
<keyword evidence="2" id="KW-0238">DNA-binding</keyword>
<sequence length="610" mass="71232">MRVAIYIRVSTKLQEDRYSLKAQTTELTRYAESQNWKIIDIFKDVDSGTKLDKDGLEAMLDQVEDGKIDIVLCIEQDRLSRLDTIKWEYLKGVLRDNRVKIAEPGNIVDLSNEDDEFISDLKNLLAQRSRRDLLRKMMRGKRQKTREGKVWGKQPEEYHYNKETEEVTVNEERSWIIPFIDSLYIEKGLGANAIAKELNKISKTAEGKLWTNQQVLGKLKNPAYHGVLQKTFSNGETITVPGVYPPLRSELMYARIQNILKKRYRRKPAEPHFLRDVTIMCSTCQREISVKKHYTYSRDKTKKYGIFLLTHTNEITQSKCIAKPVINDKRVKYRIAKAVKDILTDTNKITEYIDSDFDETELFRIDADVKKLQKLDADVRTKMDKLLDLYLDDKWPKEKLDERYRMLEEQAKRIEADLKEKNRKRALIQSDKLNYDTVTEFFSIASRFEELLEPADQQRLIGSLFPTATLDTEKNRLTLHALLPQQVTVDVNIPIESIEEVTEREIMEQAKIRYIKAQQILNEQKGLSLEALSRLIGSQPTTLKWDQERFGAFKHLAPNKQSSAVRQQRVALLKEELRRDPAISGRQLENKTGINRKMIYKLIEEEGLKQ</sequence>
<proteinExistence type="predicted"/>
<dbReference type="EMBL" id="BJYL01000024">
    <property type="protein sequence ID" value="GEN83582.1"/>
    <property type="molecule type" value="Genomic_DNA"/>
</dbReference>
<dbReference type="SMART" id="SM00857">
    <property type="entry name" value="Resolvase"/>
    <property type="match status" value="1"/>
</dbReference>
<feature type="domain" description="Resolvase/invertase-type recombinase catalytic" evidence="7">
    <location>
        <begin position="2"/>
        <end position="148"/>
    </location>
</feature>
<dbReference type="InterPro" id="IPR038109">
    <property type="entry name" value="DNA_bind_recomb_sf"/>
</dbReference>
<evidence type="ECO:0000256" key="5">
    <source>
        <dbReference type="PROSITE-ProRule" id="PRU10137"/>
    </source>
</evidence>
<evidence type="ECO:0000259" key="8">
    <source>
        <dbReference type="PROSITE" id="PS51737"/>
    </source>
</evidence>
<dbReference type="Proteomes" id="UP000321901">
    <property type="component" value="Unassembled WGS sequence"/>
</dbReference>
<keyword evidence="1" id="KW-0229">DNA integration</keyword>
<feature type="coiled-coil region" evidence="6">
    <location>
        <begin position="397"/>
        <end position="431"/>
    </location>
</feature>
<dbReference type="OrthoDB" id="9797501at2"/>
<dbReference type="PROSITE" id="PS51737">
    <property type="entry name" value="RECOMBINASE_DNA_BIND"/>
    <property type="match status" value="1"/>
</dbReference>